<protein>
    <submittedName>
        <fullName evidence="4">Transposase</fullName>
    </submittedName>
</protein>
<accession>A0A495R6T6</accession>
<dbReference type="GO" id="GO:0003677">
    <property type="term" value="F:DNA binding"/>
    <property type="evidence" value="ECO:0007669"/>
    <property type="project" value="UniProtKB-KW"/>
</dbReference>
<dbReference type="NCBIfam" id="TIGR01766">
    <property type="entry name" value="IS200/IS605 family accessory protein TnpB-like domain"/>
    <property type="match status" value="1"/>
</dbReference>
<dbReference type="PANTHER" id="PTHR30405">
    <property type="entry name" value="TRANSPOSASE"/>
    <property type="match status" value="1"/>
</dbReference>
<dbReference type="EMBL" id="RBWW01000001">
    <property type="protein sequence ID" value="RKS82784.1"/>
    <property type="molecule type" value="Genomic_DNA"/>
</dbReference>
<evidence type="ECO:0000256" key="2">
    <source>
        <dbReference type="SAM" id="MobiDB-lite"/>
    </source>
</evidence>
<dbReference type="NCBIfam" id="NF040570">
    <property type="entry name" value="guided_TnpB"/>
    <property type="match status" value="1"/>
</dbReference>
<feature type="domain" description="Cas12f1-like TNB" evidence="3">
    <location>
        <begin position="298"/>
        <end position="363"/>
    </location>
</feature>
<evidence type="ECO:0000313" key="5">
    <source>
        <dbReference type="Proteomes" id="UP000268233"/>
    </source>
</evidence>
<dbReference type="PANTHER" id="PTHR30405:SF26">
    <property type="entry name" value="TRANSPOSASE, PROBABLY IS605-TNPB FAMILY"/>
    <property type="match status" value="1"/>
</dbReference>
<evidence type="ECO:0000259" key="3">
    <source>
        <dbReference type="Pfam" id="PF07282"/>
    </source>
</evidence>
<organism evidence="4 5">
    <name type="scientific">Haloarcula quadrata</name>
    <dbReference type="NCBI Taxonomy" id="182779"/>
    <lineage>
        <taxon>Archaea</taxon>
        <taxon>Methanobacteriati</taxon>
        <taxon>Methanobacteriota</taxon>
        <taxon>Stenosarchaea group</taxon>
        <taxon>Halobacteria</taxon>
        <taxon>Halobacteriales</taxon>
        <taxon>Haloarculaceae</taxon>
        <taxon>Haloarcula</taxon>
    </lineage>
</organism>
<sequence length="425" mass="47706">MEVRRTVSVKLDVDSNDAALLRETVDEFLWAANYVVDHAWQGEYKTTSKAQLQAETYDDVREQTRLHANLVQNARNKAADAVQSAVARWKQGEYAGKPHFTSPTVVYDKRCATFHDEYVSLATVEGRIEVEYLLPAADRDTPHSRYLDSDDYQVTGAELHHRDGQWFLHLRTSAEVESDTPKQATTGHRTVLGVDLGVNQLAVTSTGTFWSGHEFDHWRREYEERRGSLQQCGTRAAHENIQSVGGKETGRFKLMLHRIANGIIEEAAENGCTIIAFEELSGIRDRLPEASWGHKWAFERLYEYVKYKSELHGIDVAVVDQENTSRRCSHCGFTHPDNRDSEAFVCLKCGYENHADYNAAKNIGLRYLRRNQTGDGGGAPVGVRLNRGTLNANGEYETPAGDSGQSGSPRESPTLNEARSSDRAK</sequence>
<comment type="caution">
    <text evidence="4">The sequence shown here is derived from an EMBL/GenBank/DDBJ whole genome shotgun (WGS) entry which is preliminary data.</text>
</comment>
<dbReference type="Proteomes" id="UP000268233">
    <property type="component" value="Unassembled WGS sequence"/>
</dbReference>
<evidence type="ECO:0000313" key="4">
    <source>
        <dbReference type="EMBL" id="RKS82784.1"/>
    </source>
</evidence>
<keyword evidence="5" id="KW-1185">Reference proteome</keyword>
<dbReference type="InterPro" id="IPR010095">
    <property type="entry name" value="Cas12f1-like_TNB"/>
</dbReference>
<keyword evidence="1" id="KW-0238">DNA-binding</keyword>
<reference evidence="4 5" key="1">
    <citation type="submission" date="2018-10" db="EMBL/GenBank/DDBJ databases">
        <title>Genomic Encyclopedia of Archaeal and Bacterial Type Strains, Phase II (KMG-II): from individual species to whole genera.</title>
        <authorList>
            <person name="Goeker M."/>
        </authorList>
    </citation>
    <scope>NUCLEOTIDE SEQUENCE [LARGE SCALE GENOMIC DNA]</scope>
    <source>
        <strain evidence="4 5">DSM 11927</strain>
    </source>
</reference>
<feature type="region of interest" description="Disordered" evidence="2">
    <location>
        <begin position="376"/>
        <end position="425"/>
    </location>
</feature>
<dbReference type="AlphaFoldDB" id="A0A495R6T6"/>
<name>A0A495R6T6_9EURY</name>
<proteinExistence type="predicted"/>
<dbReference type="Pfam" id="PF07282">
    <property type="entry name" value="Cas12f1-like_TNB"/>
    <property type="match status" value="1"/>
</dbReference>
<dbReference type="RefSeq" id="WP_121303169.1">
    <property type="nucleotide sequence ID" value="NZ_RBWW01000001.1"/>
</dbReference>
<feature type="compositionally biased region" description="Polar residues" evidence="2">
    <location>
        <begin position="403"/>
        <end position="418"/>
    </location>
</feature>
<gene>
    <name evidence="4" type="ORF">BDK61_2104</name>
</gene>
<evidence type="ECO:0000256" key="1">
    <source>
        <dbReference type="ARBA" id="ARBA00023125"/>
    </source>
</evidence>
<dbReference type="InterPro" id="IPR051399">
    <property type="entry name" value="RNA-guided_DNA_endo/Transpos"/>
</dbReference>